<dbReference type="Proteomes" id="UP000252884">
    <property type="component" value="Unassembled WGS sequence"/>
</dbReference>
<dbReference type="SUPFAM" id="SSF89796">
    <property type="entry name" value="CoA-transferase family III (CaiB/BaiF)"/>
    <property type="match status" value="1"/>
</dbReference>
<dbReference type="Gene3D" id="3.40.50.10540">
    <property type="entry name" value="Crotonobetainyl-coa:carnitine coa-transferase, domain 1"/>
    <property type="match status" value="1"/>
</dbReference>
<dbReference type="InterPro" id="IPR023606">
    <property type="entry name" value="CoA-Trfase_III_dom_1_sf"/>
</dbReference>
<evidence type="ECO:0000313" key="2">
    <source>
        <dbReference type="Proteomes" id="UP000252884"/>
    </source>
</evidence>
<sequence length="337" mass="35946">MLLSDMGADIVRIDRPGAGARPAHDVVSRGRRVVEINLRTADGVEQALALLAKADALLEGFRPGVMERLGLGPDVVAARNPRLVYGRITGWGQDGPKALQAGHDIDYIALAGPLATFGPRGAPPLPPQNLVGDYGGGSLYLVMGMLAALLEARASGKGQVVDAAIVDGSASLLSLYMGRLVRGDWRAERASNMLDAASHFYRCYETRDGLYMAVGAIEPQFYAEFCARMGLDAADLPQHDRARWPEFSDRIAALFRQRSQVEWAAVFEGGDACVAPVLAPREAALHPHIAHRAVYRDLGGVLQPNAAPRFSRSGQGVQGPAPAAVSHVDEVVAGWTL</sequence>
<dbReference type="EMBL" id="QPJK01000007">
    <property type="protein sequence ID" value="RCW68488.1"/>
    <property type="molecule type" value="Genomic_DNA"/>
</dbReference>
<dbReference type="InterPro" id="IPR003673">
    <property type="entry name" value="CoA-Trfase_fam_III"/>
</dbReference>
<name>A0A368XN89_9BURK</name>
<dbReference type="GO" id="GO:0003824">
    <property type="term" value="F:catalytic activity"/>
    <property type="evidence" value="ECO:0007669"/>
    <property type="project" value="InterPro"/>
</dbReference>
<dbReference type="InterPro" id="IPR050509">
    <property type="entry name" value="CoA-transferase_III"/>
</dbReference>
<dbReference type="AlphaFoldDB" id="A0A368XN89"/>
<dbReference type="PANTHER" id="PTHR48228">
    <property type="entry name" value="SUCCINYL-COA--D-CITRAMALATE COA-TRANSFERASE"/>
    <property type="match status" value="1"/>
</dbReference>
<proteinExistence type="predicted"/>
<comment type="caution">
    <text evidence="1">The sequence shown here is derived from an EMBL/GenBank/DDBJ whole genome shotgun (WGS) entry which is preliminary data.</text>
</comment>
<dbReference type="InterPro" id="IPR044855">
    <property type="entry name" value="CoA-Trfase_III_dom3_sf"/>
</dbReference>
<dbReference type="PANTHER" id="PTHR48228:SF5">
    <property type="entry name" value="ALPHA-METHYLACYL-COA RACEMASE"/>
    <property type="match status" value="1"/>
</dbReference>
<keyword evidence="2" id="KW-1185">Reference proteome</keyword>
<gene>
    <name evidence="1" type="ORF">DES41_1079</name>
</gene>
<dbReference type="Gene3D" id="3.30.1540.10">
    <property type="entry name" value="formyl-coa transferase, domain 3"/>
    <property type="match status" value="1"/>
</dbReference>
<evidence type="ECO:0000313" key="1">
    <source>
        <dbReference type="EMBL" id="RCW68488.1"/>
    </source>
</evidence>
<organism evidence="1 2">
    <name type="scientific">Pseudorhodoferax soli</name>
    <dbReference type="NCBI Taxonomy" id="545864"/>
    <lineage>
        <taxon>Bacteria</taxon>
        <taxon>Pseudomonadati</taxon>
        <taxon>Pseudomonadota</taxon>
        <taxon>Betaproteobacteria</taxon>
        <taxon>Burkholderiales</taxon>
        <taxon>Comamonadaceae</taxon>
    </lineage>
</organism>
<protein>
    <submittedName>
        <fullName evidence="1">Alpha-methylacyl-CoA racemase</fullName>
    </submittedName>
</protein>
<dbReference type="Pfam" id="PF02515">
    <property type="entry name" value="CoA_transf_3"/>
    <property type="match status" value="1"/>
</dbReference>
<reference evidence="1 2" key="1">
    <citation type="submission" date="2018-07" db="EMBL/GenBank/DDBJ databases">
        <title>Genomic Encyclopedia of Type Strains, Phase IV (KMG-IV): sequencing the most valuable type-strain genomes for metagenomic binning, comparative biology and taxonomic classification.</title>
        <authorList>
            <person name="Goeker M."/>
        </authorList>
    </citation>
    <scope>NUCLEOTIDE SEQUENCE [LARGE SCALE GENOMIC DNA]</scope>
    <source>
        <strain evidence="1 2">DSM 21634</strain>
    </source>
</reference>
<accession>A0A368XN89</accession>